<dbReference type="EMBL" id="BPQB01000029">
    <property type="protein sequence ID" value="GJE92962.1"/>
    <property type="molecule type" value="Genomic_DNA"/>
</dbReference>
<gene>
    <name evidence="1" type="ORF">PsYK624_091210</name>
</gene>
<dbReference type="Proteomes" id="UP000703269">
    <property type="component" value="Unassembled WGS sequence"/>
</dbReference>
<keyword evidence="2" id="KW-1185">Reference proteome</keyword>
<protein>
    <recommendedName>
        <fullName evidence="3">F-box domain-containing protein</fullName>
    </recommendedName>
</protein>
<dbReference type="InterPro" id="IPR032675">
    <property type="entry name" value="LRR_dom_sf"/>
</dbReference>
<reference evidence="1 2" key="1">
    <citation type="submission" date="2021-08" db="EMBL/GenBank/DDBJ databases">
        <title>Draft Genome Sequence of Phanerochaete sordida strain YK-624.</title>
        <authorList>
            <person name="Mori T."/>
            <person name="Dohra H."/>
            <person name="Suzuki T."/>
            <person name="Kawagishi H."/>
            <person name="Hirai H."/>
        </authorList>
    </citation>
    <scope>NUCLEOTIDE SEQUENCE [LARGE SCALE GENOMIC DNA]</scope>
    <source>
        <strain evidence="1 2">YK-624</strain>
    </source>
</reference>
<dbReference type="AlphaFoldDB" id="A0A9P3GBZ4"/>
<dbReference type="Gene3D" id="3.80.10.10">
    <property type="entry name" value="Ribonuclease Inhibitor"/>
    <property type="match status" value="1"/>
</dbReference>
<evidence type="ECO:0000313" key="1">
    <source>
        <dbReference type="EMBL" id="GJE92962.1"/>
    </source>
</evidence>
<evidence type="ECO:0000313" key="2">
    <source>
        <dbReference type="Proteomes" id="UP000703269"/>
    </source>
</evidence>
<organism evidence="1 2">
    <name type="scientific">Phanerochaete sordida</name>
    <dbReference type="NCBI Taxonomy" id="48140"/>
    <lineage>
        <taxon>Eukaryota</taxon>
        <taxon>Fungi</taxon>
        <taxon>Dikarya</taxon>
        <taxon>Basidiomycota</taxon>
        <taxon>Agaricomycotina</taxon>
        <taxon>Agaricomycetes</taxon>
        <taxon>Polyporales</taxon>
        <taxon>Phanerochaetaceae</taxon>
        <taxon>Phanerochaete</taxon>
    </lineage>
</organism>
<name>A0A9P3GBZ4_9APHY</name>
<comment type="caution">
    <text evidence="1">The sequence shown here is derived from an EMBL/GenBank/DDBJ whole genome shotgun (WGS) entry which is preliminary data.</text>
</comment>
<proteinExistence type="predicted"/>
<dbReference type="OrthoDB" id="3188866at2759"/>
<evidence type="ECO:0008006" key="3">
    <source>
        <dbReference type="Google" id="ProtNLM"/>
    </source>
</evidence>
<sequence>MAQPQGHTSTTSGLQLPIELYRHIFQHVHSKRDLCNLSVMSRSLQCEAEFFIYHTIESSRRAHTEYMCDLITSSPHRHMLVRSLSISNDDTGTRVSEARDREYWERIARLLHDLPCLESLKIHDDMAVPTGNKNAWVLARGTFALRHFDSDFVFDAGLLTFLRAQRSLERLYWTESFSDDDSARALADVDLAHPDSTLAPSVSVLNTNSPRFALKCIPAATLSHLWICGPCAHEDDGWTSYIEQFVVSGGARSLRSLRLNLPYRKRTLISVLGALAKAAPDLRSLGFVPFFHASERDLIDALSQFKHLHSLVTWNPIGRDTSRAVAQACPTLRLVACLHYSYSHEYVILPVNPLGTPRPLHDPEHLLWKDA</sequence>
<accession>A0A9P3GBZ4</accession>